<accession>A0A8C7THR5</accession>
<evidence type="ECO:0000256" key="14">
    <source>
        <dbReference type="SAM" id="SignalP"/>
    </source>
</evidence>
<dbReference type="PRINTS" id="PR01155">
    <property type="entry name" value="VIP2RECEPTOR"/>
</dbReference>
<dbReference type="Proteomes" id="UP000694395">
    <property type="component" value="Chromosome 8"/>
</dbReference>
<dbReference type="InterPro" id="IPR036445">
    <property type="entry name" value="GPCR_2_extracell_dom_sf"/>
</dbReference>
<feature type="signal peptide" evidence="14">
    <location>
        <begin position="1"/>
        <end position="16"/>
    </location>
</feature>
<feature type="domain" description="G-protein coupled receptors family 2 profile 2" evidence="16">
    <location>
        <begin position="96"/>
        <end position="303"/>
    </location>
</feature>
<dbReference type="InterPro" id="IPR000832">
    <property type="entry name" value="GPCR_2_secretin-like"/>
</dbReference>
<evidence type="ECO:0000259" key="16">
    <source>
        <dbReference type="PROSITE" id="PS50261"/>
    </source>
</evidence>
<evidence type="ECO:0000256" key="12">
    <source>
        <dbReference type="ARBA" id="ARBA00023224"/>
    </source>
</evidence>
<dbReference type="PROSITE" id="PS50261">
    <property type="entry name" value="G_PROTEIN_RECEP_F2_4"/>
    <property type="match status" value="1"/>
</dbReference>
<comment type="similarity">
    <text evidence="2">Belongs to the G-protein coupled receptor 2 family.</text>
</comment>
<dbReference type="GO" id="GO:0007166">
    <property type="term" value="P:cell surface receptor signaling pathway"/>
    <property type="evidence" value="ECO:0007669"/>
    <property type="project" value="InterPro"/>
</dbReference>
<dbReference type="SMART" id="SM00008">
    <property type="entry name" value="HormR"/>
    <property type="match status" value="1"/>
</dbReference>
<feature type="transmembrane region" description="Helical" evidence="13">
    <location>
        <begin position="207"/>
        <end position="231"/>
    </location>
</feature>
<keyword evidence="18" id="KW-1185">Reference proteome</keyword>
<evidence type="ECO:0000256" key="8">
    <source>
        <dbReference type="ARBA" id="ARBA00023136"/>
    </source>
</evidence>
<keyword evidence="8 13" id="KW-0472">Membrane</keyword>
<dbReference type="InterPro" id="IPR017981">
    <property type="entry name" value="GPCR_2-like_7TM"/>
</dbReference>
<dbReference type="PRINTS" id="PR00491">
    <property type="entry name" value="VASOACTVEIPR"/>
</dbReference>
<dbReference type="PROSITE" id="PS00650">
    <property type="entry name" value="G_PROTEIN_RECEP_F2_2"/>
    <property type="match status" value="1"/>
</dbReference>
<keyword evidence="5 14" id="KW-0732">Signal</keyword>
<dbReference type="GO" id="GO:0007188">
    <property type="term" value="P:adenylate cyclase-modulating G protein-coupled receptor signaling pathway"/>
    <property type="evidence" value="ECO:0007669"/>
    <property type="project" value="TreeGrafter"/>
</dbReference>
<keyword evidence="7" id="KW-0297">G-protein coupled receptor</keyword>
<evidence type="ECO:0000256" key="13">
    <source>
        <dbReference type="SAM" id="Phobius"/>
    </source>
</evidence>
<evidence type="ECO:0000256" key="4">
    <source>
        <dbReference type="ARBA" id="ARBA00022692"/>
    </source>
</evidence>
<dbReference type="PANTHER" id="PTHR45620:SF22">
    <property type="entry name" value="VASOACTIVE INTESTINAL POLYPEPTIDE RECEPTOR 2"/>
    <property type="match status" value="1"/>
</dbReference>
<evidence type="ECO:0000256" key="11">
    <source>
        <dbReference type="ARBA" id="ARBA00023180"/>
    </source>
</evidence>
<dbReference type="Gene3D" id="1.20.1070.10">
    <property type="entry name" value="Rhodopsin 7-helix transmembrane proteins"/>
    <property type="match status" value="2"/>
</dbReference>
<reference evidence="17" key="1">
    <citation type="submission" date="2020-07" db="EMBL/GenBank/DDBJ databases">
        <title>A long reads based de novo assembly of the rainbow trout Arlee double haploid line genome.</title>
        <authorList>
            <person name="Gao G."/>
            <person name="Palti Y."/>
        </authorList>
    </citation>
    <scope>NUCLEOTIDE SEQUENCE [LARGE SCALE GENOMIC DNA]</scope>
</reference>
<keyword evidence="12" id="KW-0807">Transducer</keyword>
<dbReference type="GO" id="GO:0005886">
    <property type="term" value="C:plasma membrane"/>
    <property type="evidence" value="ECO:0007669"/>
    <property type="project" value="UniProtKB-SubCell"/>
</dbReference>
<dbReference type="Gene3D" id="4.10.1240.10">
    <property type="entry name" value="GPCR, family 2, extracellular hormone receptor domain"/>
    <property type="match status" value="1"/>
</dbReference>
<evidence type="ECO:0000256" key="5">
    <source>
        <dbReference type="ARBA" id="ARBA00022729"/>
    </source>
</evidence>
<keyword evidence="3" id="KW-1003">Cell membrane</keyword>
<proteinExistence type="inferred from homology"/>
<comment type="subcellular location">
    <subcellularLocation>
        <location evidence="1">Cell membrane</location>
        <topology evidence="1">Multi-pass membrane protein</topology>
    </subcellularLocation>
</comment>
<dbReference type="InterPro" id="IPR002284">
    <property type="entry name" value="GPCR_2_VIP_rcpt_2"/>
</dbReference>
<evidence type="ECO:0000256" key="1">
    <source>
        <dbReference type="ARBA" id="ARBA00004651"/>
    </source>
</evidence>
<dbReference type="InterPro" id="IPR017983">
    <property type="entry name" value="GPCR_2_secretin-like_CS"/>
</dbReference>
<feature type="transmembrane region" description="Helical" evidence="13">
    <location>
        <begin position="99"/>
        <end position="124"/>
    </location>
</feature>
<feature type="domain" description="G-protein coupled receptors family 2 profile 1" evidence="15">
    <location>
        <begin position="20"/>
        <end position="85"/>
    </location>
</feature>
<dbReference type="PANTHER" id="PTHR45620">
    <property type="entry name" value="PDF RECEPTOR-LIKE PROTEIN-RELATED"/>
    <property type="match status" value="1"/>
</dbReference>
<evidence type="ECO:0008006" key="19">
    <source>
        <dbReference type="Google" id="ProtNLM"/>
    </source>
</evidence>
<evidence type="ECO:0000256" key="9">
    <source>
        <dbReference type="ARBA" id="ARBA00023157"/>
    </source>
</evidence>
<keyword evidence="11" id="KW-0325">Glycoprotein</keyword>
<evidence type="ECO:0000256" key="2">
    <source>
        <dbReference type="ARBA" id="ARBA00005314"/>
    </source>
</evidence>
<dbReference type="Pfam" id="PF02793">
    <property type="entry name" value="HRM"/>
    <property type="match status" value="1"/>
</dbReference>
<evidence type="ECO:0000256" key="6">
    <source>
        <dbReference type="ARBA" id="ARBA00022989"/>
    </source>
</evidence>
<evidence type="ECO:0000313" key="18">
    <source>
        <dbReference type="Proteomes" id="UP000694395"/>
    </source>
</evidence>
<feature type="transmembrane region" description="Helical" evidence="13">
    <location>
        <begin position="281"/>
        <end position="302"/>
    </location>
</feature>
<dbReference type="GO" id="GO:0017046">
    <property type="term" value="F:peptide hormone binding"/>
    <property type="evidence" value="ECO:0007669"/>
    <property type="project" value="TreeGrafter"/>
</dbReference>
<dbReference type="AlphaFoldDB" id="A0A8C7THR5"/>
<dbReference type="SUPFAM" id="SSF81321">
    <property type="entry name" value="Family A G protein-coupled receptor-like"/>
    <property type="match status" value="1"/>
</dbReference>
<dbReference type="Pfam" id="PF00002">
    <property type="entry name" value="7tm_2"/>
    <property type="match status" value="2"/>
</dbReference>
<feature type="transmembrane region" description="Helical" evidence="13">
    <location>
        <begin position="177"/>
        <end position="201"/>
    </location>
</feature>
<evidence type="ECO:0000256" key="10">
    <source>
        <dbReference type="ARBA" id="ARBA00023170"/>
    </source>
</evidence>
<dbReference type="SUPFAM" id="SSF111418">
    <property type="entry name" value="Hormone receptor domain"/>
    <property type="match status" value="1"/>
</dbReference>
<dbReference type="PRINTS" id="PR00249">
    <property type="entry name" value="GPCRSECRETIN"/>
</dbReference>
<sequence>MFYLLKVLYFSKTLLSDLLTGVGCKAIWDNIACWDRAEVGETVTRECPRVLKMFFGRNGNINKNCTADGWSDVFPNISSVCGAEEKHDKLVFFTVVKTLYTLGHSLSLIALTTGSAILCLFRKLHCTRNYIHLNLFFSFILRAVAVLVKDDILFSRNQCSEQPSLIGCKASLVIFQYFIMANFFWLLVEGLYLHTLLIVIFSENRHFIVYLLIGWGKLVNFLLFISIIRILVQKLRCPDVGGNDQSQYRRLAKSTLLLIPLFGIHYVVFVSLNESMENYKIFFDLAIGSFQGLVVAILYCFLNSEVQGELKRKWRSICLNCHMARNYTQHNTYASRNGSENMAQFQRNSRAQSFLQSETTVV</sequence>
<dbReference type="PROSITE" id="PS50227">
    <property type="entry name" value="G_PROTEIN_RECEP_F2_3"/>
    <property type="match status" value="1"/>
</dbReference>
<evidence type="ECO:0000256" key="7">
    <source>
        <dbReference type="ARBA" id="ARBA00023040"/>
    </source>
</evidence>
<keyword evidence="9" id="KW-1015">Disulfide bond</keyword>
<dbReference type="InterPro" id="IPR001879">
    <property type="entry name" value="GPCR_2_extracellular_dom"/>
</dbReference>
<evidence type="ECO:0000256" key="3">
    <source>
        <dbReference type="ARBA" id="ARBA00022475"/>
    </source>
</evidence>
<keyword evidence="6 13" id="KW-1133">Transmembrane helix</keyword>
<dbReference type="InterPro" id="IPR001571">
    <property type="entry name" value="GPCR_2_VIP_rcpt"/>
</dbReference>
<keyword evidence="4 13" id="KW-0812">Transmembrane</keyword>
<feature type="chain" id="PRO_5034144890" description="G-protein coupled receptors family 2 profile 2 domain-containing protein" evidence="14">
    <location>
        <begin position="17"/>
        <end position="362"/>
    </location>
</feature>
<dbReference type="GO" id="GO:0008528">
    <property type="term" value="F:G protein-coupled peptide receptor activity"/>
    <property type="evidence" value="ECO:0007669"/>
    <property type="project" value="TreeGrafter"/>
</dbReference>
<feature type="transmembrane region" description="Helical" evidence="13">
    <location>
        <begin position="251"/>
        <end position="269"/>
    </location>
</feature>
<dbReference type="GO" id="GO:0004999">
    <property type="term" value="F:vasoactive intestinal polypeptide receptor activity"/>
    <property type="evidence" value="ECO:0007669"/>
    <property type="project" value="InterPro"/>
</dbReference>
<dbReference type="GeneTree" id="ENSGT00940000158089"/>
<dbReference type="Ensembl" id="ENSOMYT00000089194.2">
    <property type="protein sequence ID" value="ENSOMYP00000081869.1"/>
    <property type="gene ID" value="ENSOMYG00000037795.2"/>
</dbReference>
<keyword evidence="10" id="KW-0675">Receptor</keyword>
<organism evidence="17 18">
    <name type="scientific">Oncorhynchus mykiss</name>
    <name type="common">Rainbow trout</name>
    <name type="synonym">Salmo gairdneri</name>
    <dbReference type="NCBI Taxonomy" id="8022"/>
    <lineage>
        <taxon>Eukaryota</taxon>
        <taxon>Metazoa</taxon>
        <taxon>Chordata</taxon>
        <taxon>Craniata</taxon>
        <taxon>Vertebrata</taxon>
        <taxon>Euteleostomi</taxon>
        <taxon>Actinopterygii</taxon>
        <taxon>Neopterygii</taxon>
        <taxon>Teleostei</taxon>
        <taxon>Protacanthopterygii</taxon>
        <taxon>Salmoniformes</taxon>
        <taxon>Salmonidae</taxon>
        <taxon>Salmoninae</taxon>
        <taxon>Oncorhynchus</taxon>
    </lineage>
</organism>
<evidence type="ECO:0000313" key="17">
    <source>
        <dbReference type="Ensembl" id="ENSOMYP00000081869.1"/>
    </source>
</evidence>
<reference evidence="17" key="3">
    <citation type="submission" date="2025-09" db="UniProtKB">
        <authorList>
            <consortium name="Ensembl"/>
        </authorList>
    </citation>
    <scope>IDENTIFICATION</scope>
</reference>
<dbReference type="PROSITE" id="PS00649">
    <property type="entry name" value="G_PROTEIN_RECEP_F2_1"/>
    <property type="match status" value="1"/>
</dbReference>
<protein>
    <recommendedName>
        <fullName evidence="19">G-protein coupled receptors family 2 profile 2 domain-containing protein</fullName>
    </recommendedName>
</protein>
<dbReference type="InterPro" id="IPR050332">
    <property type="entry name" value="GPCR_2"/>
</dbReference>
<name>A0A8C7THR5_ONCMY</name>
<evidence type="ECO:0000259" key="15">
    <source>
        <dbReference type="PROSITE" id="PS50227"/>
    </source>
</evidence>
<reference evidence="17" key="2">
    <citation type="submission" date="2025-08" db="UniProtKB">
        <authorList>
            <consortium name="Ensembl"/>
        </authorList>
    </citation>
    <scope>IDENTIFICATION</scope>
</reference>